<proteinExistence type="predicted"/>
<organism evidence="1 2">
    <name type="scientific">Anncaliia algerae PRA339</name>
    <dbReference type="NCBI Taxonomy" id="1288291"/>
    <lineage>
        <taxon>Eukaryota</taxon>
        <taxon>Fungi</taxon>
        <taxon>Fungi incertae sedis</taxon>
        <taxon>Microsporidia</taxon>
        <taxon>Tubulinosematoidea</taxon>
        <taxon>Tubulinosematidae</taxon>
        <taxon>Anncaliia</taxon>
    </lineage>
</organism>
<evidence type="ECO:0000313" key="1">
    <source>
        <dbReference type="EMBL" id="KCZ82192.1"/>
    </source>
</evidence>
<evidence type="ECO:0000313" key="2">
    <source>
        <dbReference type="Proteomes" id="UP000030655"/>
    </source>
</evidence>
<dbReference type="HOGENOM" id="CLU_2145236_0_0_1"/>
<reference evidence="2" key="1">
    <citation type="submission" date="2013-02" db="EMBL/GenBank/DDBJ databases">
        <authorList>
            <consortium name="The Broad Institute Genome Sequencing Platform"/>
            <person name="Cuomo C."/>
            <person name="Becnel J."/>
            <person name="Sanscrainte N."/>
            <person name="Walker B."/>
            <person name="Young S.K."/>
            <person name="Zeng Q."/>
            <person name="Gargeya S."/>
            <person name="Fitzgerald M."/>
            <person name="Haas B."/>
            <person name="Abouelleil A."/>
            <person name="Alvarado L."/>
            <person name="Arachchi H.M."/>
            <person name="Berlin A.M."/>
            <person name="Chapman S.B."/>
            <person name="Dewar J."/>
            <person name="Goldberg J."/>
            <person name="Griggs A."/>
            <person name="Gujja S."/>
            <person name="Hansen M."/>
            <person name="Howarth C."/>
            <person name="Imamovic A."/>
            <person name="Larimer J."/>
            <person name="McCowan C."/>
            <person name="Murphy C."/>
            <person name="Neiman D."/>
            <person name="Pearson M."/>
            <person name="Priest M."/>
            <person name="Roberts A."/>
            <person name="Saif S."/>
            <person name="Shea T."/>
            <person name="Sisk P."/>
            <person name="Sykes S."/>
            <person name="Wortman J."/>
            <person name="Nusbaum C."/>
            <person name="Birren B."/>
        </authorList>
    </citation>
    <scope>NUCLEOTIDE SEQUENCE [LARGE SCALE GENOMIC DNA]</scope>
    <source>
        <strain evidence="2">PRA339</strain>
    </source>
</reference>
<dbReference type="Proteomes" id="UP000030655">
    <property type="component" value="Unassembled WGS sequence"/>
</dbReference>
<dbReference type="EMBL" id="KK365131">
    <property type="protein sequence ID" value="KCZ82192.1"/>
    <property type="molecule type" value="Genomic_DNA"/>
</dbReference>
<dbReference type="VEuPathDB" id="MicrosporidiaDB:H312_00215"/>
<protein>
    <submittedName>
        <fullName evidence="1">Uncharacterized protein</fullName>
    </submittedName>
</protein>
<keyword evidence="2" id="KW-1185">Reference proteome</keyword>
<sequence length="112" mass="13252">MIFFIMQLSSLKNLCFMQANKEFTTQIRMREKETAIIKVKRINLSANDIVKANKNDNFLKVTFLIPDTVIYTYKLKFSEDKVIFTSRIASDYELKIKKFCDSKILVKVKKRK</sequence>
<accession>A0A059F512</accession>
<name>A0A059F512_9MICR</name>
<dbReference type="AlphaFoldDB" id="A0A059F512"/>
<reference evidence="1 2" key="2">
    <citation type="submission" date="2014-03" db="EMBL/GenBank/DDBJ databases">
        <title>The Genome Sequence of Anncaliia algerae insect isolate PRA339.</title>
        <authorList>
            <consortium name="The Broad Institute Genome Sequencing Platform"/>
            <consortium name="The Broad Institute Genome Sequencing Center for Infectious Disease"/>
            <person name="Cuomo C."/>
            <person name="Becnel J."/>
            <person name="Sanscrainte N."/>
            <person name="Walker B."/>
            <person name="Young S.K."/>
            <person name="Zeng Q."/>
            <person name="Gargeya S."/>
            <person name="Fitzgerald M."/>
            <person name="Haas B."/>
            <person name="Abouelleil A."/>
            <person name="Alvarado L."/>
            <person name="Arachchi H.M."/>
            <person name="Berlin A.M."/>
            <person name="Chapman S.B."/>
            <person name="Dewar J."/>
            <person name="Goldberg J."/>
            <person name="Griggs A."/>
            <person name="Gujja S."/>
            <person name="Hansen M."/>
            <person name="Howarth C."/>
            <person name="Imamovic A."/>
            <person name="Larimer J."/>
            <person name="McCowan C."/>
            <person name="Murphy C."/>
            <person name="Neiman D."/>
            <person name="Pearson M."/>
            <person name="Priest M."/>
            <person name="Roberts A."/>
            <person name="Saif S."/>
            <person name="Shea T."/>
            <person name="Sisk P."/>
            <person name="Sykes S."/>
            <person name="Wortman J."/>
            <person name="Nusbaum C."/>
            <person name="Birren B."/>
        </authorList>
    </citation>
    <scope>NUCLEOTIDE SEQUENCE [LARGE SCALE GENOMIC DNA]</scope>
    <source>
        <strain evidence="1 2">PRA339</strain>
    </source>
</reference>
<gene>
    <name evidence="1" type="ORF">H312_00215</name>
</gene>